<feature type="compositionally biased region" description="Polar residues" evidence="1">
    <location>
        <begin position="93"/>
        <end position="109"/>
    </location>
</feature>
<evidence type="ECO:0000256" key="2">
    <source>
        <dbReference type="SAM" id="Phobius"/>
    </source>
</evidence>
<keyword evidence="4" id="KW-1185">Reference proteome</keyword>
<feature type="region of interest" description="Disordered" evidence="1">
    <location>
        <begin position="1"/>
        <end position="62"/>
    </location>
</feature>
<keyword evidence="2" id="KW-1133">Transmembrane helix</keyword>
<comment type="caution">
    <text evidence="3">The sequence shown here is derived from an EMBL/GenBank/DDBJ whole genome shotgun (WGS) entry which is preliminary data.</text>
</comment>
<feature type="transmembrane region" description="Helical" evidence="2">
    <location>
        <begin position="711"/>
        <end position="731"/>
    </location>
</feature>
<evidence type="ECO:0000313" key="3">
    <source>
        <dbReference type="EMBL" id="CAA7262189.1"/>
    </source>
</evidence>
<reference evidence="3 4" key="1">
    <citation type="submission" date="2020-01" db="EMBL/GenBank/DDBJ databases">
        <authorList>
            <person name="Gupta K D."/>
        </authorList>
    </citation>
    <scope>NUCLEOTIDE SEQUENCE [LARGE SCALE GENOMIC DNA]</scope>
</reference>
<dbReference type="Proteomes" id="UP000467700">
    <property type="component" value="Unassembled WGS sequence"/>
</dbReference>
<keyword evidence="2" id="KW-0472">Membrane</keyword>
<dbReference type="AlphaFoldDB" id="A0A8S0XH08"/>
<feature type="compositionally biased region" description="Basic and acidic residues" evidence="1">
    <location>
        <begin position="141"/>
        <end position="153"/>
    </location>
</feature>
<evidence type="ECO:0000313" key="4">
    <source>
        <dbReference type="Proteomes" id="UP000467700"/>
    </source>
</evidence>
<feature type="transmembrane region" description="Helical" evidence="2">
    <location>
        <begin position="680"/>
        <end position="699"/>
    </location>
</feature>
<feature type="region of interest" description="Disordered" evidence="1">
    <location>
        <begin position="135"/>
        <end position="164"/>
    </location>
</feature>
<feature type="region of interest" description="Disordered" evidence="1">
    <location>
        <begin position="451"/>
        <end position="558"/>
    </location>
</feature>
<dbReference type="OrthoDB" id="3364069at2759"/>
<feature type="region of interest" description="Disordered" evidence="1">
    <location>
        <begin position="85"/>
        <end position="109"/>
    </location>
</feature>
<evidence type="ECO:0000256" key="1">
    <source>
        <dbReference type="SAM" id="MobiDB-lite"/>
    </source>
</evidence>
<organism evidence="3 4">
    <name type="scientific">Cyclocybe aegerita</name>
    <name type="common">Black poplar mushroom</name>
    <name type="synonym">Agrocybe aegerita</name>
    <dbReference type="NCBI Taxonomy" id="1973307"/>
    <lineage>
        <taxon>Eukaryota</taxon>
        <taxon>Fungi</taxon>
        <taxon>Dikarya</taxon>
        <taxon>Basidiomycota</taxon>
        <taxon>Agaricomycotina</taxon>
        <taxon>Agaricomycetes</taxon>
        <taxon>Agaricomycetidae</taxon>
        <taxon>Agaricales</taxon>
        <taxon>Agaricineae</taxon>
        <taxon>Bolbitiaceae</taxon>
        <taxon>Cyclocybe</taxon>
    </lineage>
</organism>
<protein>
    <submittedName>
        <fullName evidence="3">Uncharacterized protein</fullName>
    </submittedName>
</protein>
<keyword evidence="2" id="KW-0812">Transmembrane</keyword>
<dbReference type="EMBL" id="CACVBS010000035">
    <property type="protein sequence ID" value="CAA7262189.1"/>
    <property type="molecule type" value="Genomic_DNA"/>
</dbReference>
<feature type="transmembrane region" description="Helical" evidence="2">
    <location>
        <begin position="253"/>
        <end position="279"/>
    </location>
</feature>
<accession>A0A8S0XH08</accession>
<sequence length="735" mass="80505">MQEQGQRAGRVGSTKAGGSYRTSIAELGEGSQFNHDDAERGSTTRQGHHPHPPTPSSSSHRRLFQGVGGYFRTLGRSYARTATAKASVPANGYHSTNSNTRSGNGQSLSQIPLAAPSIALHADLYAVDDEQRRLPYTSLPDRPRNHSPDDYRRSTSSSARQWLSGVPEDAEMTIEVVDPASSAARARSGSGAGMAHSGSVYYGSVGQTDVRFPMSSSPDFEEGSELSEEEEEWLLDEELALEGLYRGNYKSLILLYTFVPLSTLLTFIALGLLPCFLLRTSTPSPFPYPPYLPFPLPELLTAAALWSMSYLLRDSLYAISLFLTSPIPFPRHRFPSFIPVLTSTISAFLQSASTLILRQFAIPILLIPFYSTQRPQALSLAGIEDDALHKAHFPTWQDGAFRRVWWVALGWAAAEAIVGVKQGYDNIGLYADVLVSVRKSVGKDEALAALASRQGGEPTESQKKRATSAVAQMAAVDEESITPTQRNWDSRRDTALSAPPQRREHSDSLSSSNSEIRRSTTFEELGGSGLGERQPLLTLNRPPPLADASLTRQTTQESERLLVENEVEQDLDELLRMRAREELEEVYGIPVIQIPVFLSCLHRINAILSSLGVTLILTAVYMRSTLVSYPPPGSPPPATYFSLSSFTTIFFRSGMPEPSSPSTTISASSALHPFQPSNHALLLAFPGLLLIHAVLSFMHTPWVLPRIGIHTFVYIGLLIWLSVFFGGLGVWEALS</sequence>
<proteinExistence type="predicted"/>
<gene>
    <name evidence="3" type="ORF">AAE3_LOCUS4560</name>
</gene>
<name>A0A8S0XH08_CYCAE</name>